<dbReference type="EMBL" id="HG994370">
    <property type="protein sequence ID" value="CAF2056507.1"/>
    <property type="molecule type" value="Genomic_DNA"/>
</dbReference>
<gene>
    <name evidence="1" type="ORF">DARMORV10_C06P12130.1</name>
</gene>
<evidence type="ECO:0000313" key="1">
    <source>
        <dbReference type="EMBL" id="CAF2056507.1"/>
    </source>
</evidence>
<proteinExistence type="predicted"/>
<accession>A0A816Q439</accession>
<organism evidence="1">
    <name type="scientific">Brassica napus</name>
    <name type="common">Rape</name>
    <dbReference type="NCBI Taxonomy" id="3708"/>
    <lineage>
        <taxon>Eukaryota</taxon>
        <taxon>Viridiplantae</taxon>
        <taxon>Streptophyta</taxon>
        <taxon>Embryophyta</taxon>
        <taxon>Tracheophyta</taxon>
        <taxon>Spermatophyta</taxon>
        <taxon>Magnoliopsida</taxon>
        <taxon>eudicotyledons</taxon>
        <taxon>Gunneridae</taxon>
        <taxon>Pentapetalae</taxon>
        <taxon>rosids</taxon>
        <taxon>malvids</taxon>
        <taxon>Brassicales</taxon>
        <taxon>Brassicaceae</taxon>
        <taxon>Brassiceae</taxon>
        <taxon>Brassica</taxon>
    </lineage>
</organism>
<protein>
    <submittedName>
        <fullName evidence="1">(rape) hypothetical protein</fullName>
    </submittedName>
</protein>
<dbReference type="Proteomes" id="UP001295469">
    <property type="component" value="Chromosome C06"/>
</dbReference>
<sequence>IHHRRSCRGVGWRFSQFYRRRSSFREEEAQSAPSSSAFGHGGWRLTKLRAAVVESQRLRSQEEEDLRRRLRLFEEEVSGGSRRACLGFPVVHRRKRSRSTIELSDGRQGAHEVRWRGGSVGSEFRRKVVTVESVGGCARMGRLS</sequence>
<name>A0A816Q439_BRANA</name>
<dbReference type="AlphaFoldDB" id="A0A816Q439"/>
<feature type="non-terminal residue" evidence="1">
    <location>
        <position position="144"/>
    </location>
</feature>
<reference evidence="1" key="1">
    <citation type="submission" date="2021-01" db="EMBL/GenBank/DDBJ databases">
        <authorList>
            <consortium name="Genoscope - CEA"/>
            <person name="William W."/>
        </authorList>
    </citation>
    <scope>NUCLEOTIDE SEQUENCE</scope>
</reference>